<evidence type="ECO:0000259" key="9">
    <source>
        <dbReference type="PROSITE" id="PS50850"/>
    </source>
</evidence>
<keyword evidence="7 8" id="KW-0472">Membrane</keyword>
<dbReference type="InterPro" id="IPR024989">
    <property type="entry name" value="MFS_assoc_dom"/>
</dbReference>
<organism evidence="10 11">
    <name type="scientific">Paenibacillus thalictri</name>
    <dbReference type="NCBI Taxonomy" id="2527873"/>
    <lineage>
        <taxon>Bacteria</taxon>
        <taxon>Bacillati</taxon>
        <taxon>Bacillota</taxon>
        <taxon>Bacilli</taxon>
        <taxon>Bacillales</taxon>
        <taxon>Paenibacillaceae</taxon>
        <taxon>Paenibacillus</taxon>
    </lineage>
</organism>
<dbReference type="GO" id="GO:0005886">
    <property type="term" value="C:plasma membrane"/>
    <property type="evidence" value="ECO:0007669"/>
    <property type="project" value="UniProtKB-SubCell"/>
</dbReference>
<dbReference type="PANTHER" id="PTHR23522:SF10">
    <property type="entry name" value="3-PHENYLPROPIONIC ACID TRANSPORTER-RELATED"/>
    <property type="match status" value="1"/>
</dbReference>
<dbReference type="GO" id="GO:0022857">
    <property type="term" value="F:transmembrane transporter activity"/>
    <property type="evidence" value="ECO:0007669"/>
    <property type="project" value="InterPro"/>
</dbReference>
<keyword evidence="3" id="KW-1003">Cell membrane</keyword>
<proteinExistence type="predicted"/>
<dbReference type="SUPFAM" id="SSF103473">
    <property type="entry name" value="MFS general substrate transporter"/>
    <property type="match status" value="1"/>
</dbReference>
<reference evidence="10 11" key="1">
    <citation type="submission" date="2019-02" db="EMBL/GenBank/DDBJ databases">
        <title>Paenibacillus sp. nov., isolated from surface-sterilized tissue of Thalictrum simplex L.</title>
        <authorList>
            <person name="Tuo L."/>
        </authorList>
    </citation>
    <scope>NUCLEOTIDE SEQUENCE [LARGE SCALE GENOMIC DNA]</scope>
    <source>
        <strain evidence="10 11">N2SHLJ1</strain>
    </source>
</reference>
<evidence type="ECO:0000256" key="2">
    <source>
        <dbReference type="ARBA" id="ARBA00022448"/>
    </source>
</evidence>
<accession>A0A4Q9DR51</accession>
<feature type="transmembrane region" description="Helical" evidence="8">
    <location>
        <begin position="66"/>
        <end position="82"/>
    </location>
</feature>
<comment type="subcellular location">
    <subcellularLocation>
        <location evidence="1">Cell inner membrane</location>
        <topology evidence="1">Multi-pass membrane protein</topology>
    </subcellularLocation>
</comment>
<dbReference type="Pfam" id="PF12832">
    <property type="entry name" value="MFS_1_like"/>
    <property type="match status" value="1"/>
</dbReference>
<dbReference type="InterPro" id="IPR036259">
    <property type="entry name" value="MFS_trans_sf"/>
</dbReference>
<evidence type="ECO:0000313" key="11">
    <source>
        <dbReference type="Proteomes" id="UP000293142"/>
    </source>
</evidence>
<feature type="transmembrane region" description="Helical" evidence="8">
    <location>
        <begin position="5"/>
        <end position="26"/>
    </location>
</feature>
<dbReference type="Gene3D" id="1.20.1250.20">
    <property type="entry name" value="MFS general substrate transporter like domains"/>
    <property type="match status" value="2"/>
</dbReference>
<dbReference type="PROSITE" id="PS50850">
    <property type="entry name" value="MFS"/>
    <property type="match status" value="1"/>
</dbReference>
<dbReference type="PANTHER" id="PTHR23522">
    <property type="entry name" value="BLL5896 PROTEIN"/>
    <property type="match status" value="1"/>
</dbReference>
<evidence type="ECO:0000256" key="1">
    <source>
        <dbReference type="ARBA" id="ARBA00004429"/>
    </source>
</evidence>
<keyword evidence="2" id="KW-0813">Transport</keyword>
<dbReference type="OrthoDB" id="1650886at2"/>
<evidence type="ECO:0000256" key="7">
    <source>
        <dbReference type="ARBA" id="ARBA00023136"/>
    </source>
</evidence>
<keyword evidence="5 8" id="KW-0812">Transmembrane</keyword>
<dbReference type="AlphaFoldDB" id="A0A4Q9DR51"/>
<dbReference type="Proteomes" id="UP000293142">
    <property type="component" value="Unassembled WGS sequence"/>
</dbReference>
<feature type="transmembrane region" description="Helical" evidence="8">
    <location>
        <begin position="128"/>
        <end position="147"/>
    </location>
</feature>
<evidence type="ECO:0000313" key="10">
    <source>
        <dbReference type="EMBL" id="TBL77902.1"/>
    </source>
</evidence>
<feature type="transmembrane region" description="Helical" evidence="8">
    <location>
        <begin position="32"/>
        <end position="54"/>
    </location>
</feature>
<evidence type="ECO:0000256" key="3">
    <source>
        <dbReference type="ARBA" id="ARBA00022475"/>
    </source>
</evidence>
<evidence type="ECO:0000256" key="6">
    <source>
        <dbReference type="ARBA" id="ARBA00022989"/>
    </source>
</evidence>
<sequence>MVYFLLYYVVAYMGNAVYGTFVPVYFSSVGCSPAQIGILLSMGPIVAILAQPMWGTAGDRAAKKNTVLAVLLIGSAAASLLMPLSSQFYYLVAVVCFVAFFQTSITSLSDAITLEELDKHKKWSFGSIRMGGTIGYALMSVIFGFIAKDHVGFMFPIYAAVMLLAFMLLLRFPKIAGYQTLSRKMNMWALFRNRTLVLYMSVSFVLQITLGYYYSFFPLYFKEMGGDNALLGWSMLISSLSEIPFLLFSHKLLKKIPIQYILLGAGAVTCLRWVALYYIHNPYAAISTQILHGLMFIVLTVSLATYVNREVPRELKASGQTLNGLINQGIARIIGSFFGGFASEWLGMRNMFLLNALIALGCIIVFAVIIFKRERPASGIPFGGAS</sequence>
<feature type="transmembrane region" description="Helical" evidence="8">
    <location>
        <begin position="286"/>
        <end position="308"/>
    </location>
</feature>
<keyword evidence="6 8" id="KW-1133">Transmembrane helix</keyword>
<feature type="transmembrane region" description="Helical" evidence="8">
    <location>
        <begin position="260"/>
        <end position="280"/>
    </location>
</feature>
<dbReference type="InterPro" id="IPR020846">
    <property type="entry name" value="MFS_dom"/>
</dbReference>
<evidence type="ECO:0000256" key="4">
    <source>
        <dbReference type="ARBA" id="ARBA00022519"/>
    </source>
</evidence>
<comment type="caution">
    <text evidence="10">The sequence shown here is derived from an EMBL/GenBank/DDBJ whole genome shotgun (WGS) entry which is preliminary data.</text>
</comment>
<dbReference type="EMBL" id="SIRE01000011">
    <property type="protein sequence ID" value="TBL77902.1"/>
    <property type="molecule type" value="Genomic_DNA"/>
</dbReference>
<feature type="transmembrane region" description="Helical" evidence="8">
    <location>
        <begin position="196"/>
        <end position="217"/>
    </location>
</feature>
<evidence type="ECO:0000256" key="8">
    <source>
        <dbReference type="SAM" id="Phobius"/>
    </source>
</evidence>
<feature type="domain" description="Major facilitator superfamily (MFS) profile" evidence="9">
    <location>
        <begin position="1"/>
        <end position="374"/>
    </location>
</feature>
<feature type="transmembrane region" description="Helical" evidence="8">
    <location>
        <begin position="352"/>
        <end position="371"/>
    </location>
</feature>
<keyword evidence="4" id="KW-0997">Cell inner membrane</keyword>
<gene>
    <name evidence="10" type="ORF">EYB31_16915</name>
</gene>
<feature type="transmembrane region" description="Helical" evidence="8">
    <location>
        <begin position="88"/>
        <end position="108"/>
    </location>
</feature>
<feature type="transmembrane region" description="Helical" evidence="8">
    <location>
        <begin position="153"/>
        <end position="175"/>
    </location>
</feature>
<keyword evidence="11" id="KW-1185">Reference proteome</keyword>
<name>A0A4Q9DR51_9BACL</name>
<feature type="transmembrane region" description="Helical" evidence="8">
    <location>
        <begin position="229"/>
        <end position="248"/>
    </location>
</feature>
<protein>
    <submittedName>
        <fullName evidence="10">MFS transporter</fullName>
    </submittedName>
</protein>
<evidence type="ECO:0000256" key="5">
    <source>
        <dbReference type="ARBA" id="ARBA00022692"/>
    </source>
</evidence>